<accession>A0A084WSJ1</accession>
<dbReference type="VEuPathDB" id="VectorBase:ASIC021489"/>
<dbReference type="EMBL" id="KE525415">
    <property type="protein sequence ID" value="KFB53185.1"/>
    <property type="molecule type" value="Genomic_DNA"/>
</dbReference>
<keyword evidence="4" id="KW-1185">Reference proteome</keyword>
<name>A0A084WSJ1_ANOSI</name>
<keyword evidence="1" id="KW-1133">Transmembrane helix</keyword>
<evidence type="ECO:0000313" key="3">
    <source>
        <dbReference type="EnsemblMetazoa" id="ASIC021489-PA"/>
    </source>
</evidence>
<reference evidence="2 4" key="1">
    <citation type="journal article" date="2014" name="BMC Genomics">
        <title>Genome sequence of Anopheles sinensis provides insight into genetics basis of mosquito competence for malaria parasites.</title>
        <authorList>
            <person name="Zhou D."/>
            <person name="Zhang D."/>
            <person name="Ding G."/>
            <person name="Shi L."/>
            <person name="Hou Q."/>
            <person name="Ye Y."/>
            <person name="Xu Y."/>
            <person name="Zhou H."/>
            <person name="Xiong C."/>
            <person name="Li S."/>
            <person name="Yu J."/>
            <person name="Hong S."/>
            <person name="Yu X."/>
            <person name="Zou P."/>
            <person name="Chen C."/>
            <person name="Chang X."/>
            <person name="Wang W."/>
            <person name="Lv Y."/>
            <person name="Sun Y."/>
            <person name="Ma L."/>
            <person name="Shen B."/>
            <person name="Zhu C."/>
        </authorList>
    </citation>
    <scope>NUCLEOTIDE SEQUENCE [LARGE SCALE GENOMIC DNA]</scope>
</reference>
<organism evidence="2">
    <name type="scientific">Anopheles sinensis</name>
    <name type="common">Mosquito</name>
    <dbReference type="NCBI Taxonomy" id="74873"/>
    <lineage>
        <taxon>Eukaryota</taxon>
        <taxon>Metazoa</taxon>
        <taxon>Ecdysozoa</taxon>
        <taxon>Arthropoda</taxon>
        <taxon>Hexapoda</taxon>
        <taxon>Insecta</taxon>
        <taxon>Pterygota</taxon>
        <taxon>Neoptera</taxon>
        <taxon>Endopterygota</taxon>
        <taxon>Diptera</taxon>
        <taxon>Nematocera</taxon>
        <taxon>Culicoidea</taxon>
        <taxon>Culicidae</taxon>
        <taxon>Anophelinae</taxon>
        <taxon>Anopheles</taxon>
    </lineage>
</organism>
<dbReference type="VEuPathDB" id="VectorBase:ASIS023729"/>
<reference evidence="3" key="2">
    <citation type="submission" date="2020-05" db="UniProtKB">
        <authorList>
            <consortium name="EnsemblMetazoa"/>
        </authorList>
    </citation>
    <scope>IDENTIFICATION</scope>
</reference>
<proteinExistence type="predicted"/>
<sequence length="67" mass="7375">MGGLLALGSIMSMITLTPFFVFLFSIVFMASIGKSFGVRRLYVNLLVKIFEVSRPNAEVVLIVYVSA</sequence>
<dbReference type="EMBL" id="ATLV01026580">
    <property type="status" value="NOT_ANNOTATED_CDS"/>
    <property type="molecule type" value="Genomic_DNA"/>
</dbReference>
<dbReference type="OrthoDB" id="10051137at2759"/>
<dbReference type="AlphaFoldDB" id="A0A084WSJ1"/>
<evidence type="ECO:0000313" key="4">
    <source>
        <dbReference type="Proteomes" id="UP000030765"/>
    </source>
</evidence>
<keyword evidence="1" id="KW-0472">Membrane</keyword>
<gene>
    <name evidence="2" type="ORF">ZHAS_00021489</name>
</gene>
<protein>
    <submittedName>
        <fullName evidence="2">AGAP002084-PB-like protein</fullName>
    </submittedName>
</protein>
<evidence type="ECO:0000313" key="2">
    <source>
        <dbReference type="EMBL" id="KFB53185.1"/>
    </source>
</evidence>
<dbReference type="Proteomes" id="UP000030765">
    <property type="component" value="Unassembled WGS sequence"/>
</dbReference>
<keyword evidence="1" id="KW-0812">Transmembrane</keyword>
<feature type="transmembrane region" description="Helical" evidence="1">
    <location>
        <begin position="6"/>
        <end position="30"/>
    </location>
</feature>
<evidence type="ECO:0000256" key="1">
    <source>
        <dbReference type="SAM" id="Phobius"/>
    </source>
</evidence>
<dbReference type="EnsemblMetazoa" id="ASIC021489-RA">
    <property type="protein sequence ID" value="ASIC021489-PA"/>
    <property type="gene ID" value="ASIC021489"/>
</dbReference>